<dbReference type="InterPro" id="IPR002201">
    <property type="entry name" value="Glyco_trans_9"/>
</dbReference>
<name>A0ABV9K5I4_9PORP</name>
<dbReference type="RefSeq" id="WP_380077186.1">
    <property type="nucleotide sequence ID" value="NZ_JBHSGO010000019.1"/>
</dbReference>
<dbReference type="Proteomes" id="UP001596020">
    <property type="component" value="Unassembled WGS sequence"/>
</dbReference>
<proteinExistence type="predicted"/>
<evidence type="ECO:0000256" key="2">
    <source>
        <dbReference type="ARBA" id="ARBA00022679"/>
    </source>
</evidence>
<keyword evidence="2" id="KW-0808">Transferase</keyword>
<dbReference type="InterPro" id="IPR051199">
    <property type="entry name" value="LPS_LOS_Heptosyltrfase"/>
</dbReference>
<dbReference type="EMBL" id="JBHSGO010000019">
    <property type="protein sequence ID" value="MFC4665233.1"/>
    <property type="molecule type" value="Genomic_DNA"/>
</dbReference>
<accession>A0ABV9K5I4</accession>
<evidence type="ECO:0000256" key="1">
    <source>
        <dbReference type="ARBA" id="ARBA00022676"/>
    </source>
</evidence>
<keyword evidence="4" id="KW-1185">Reference proteome</keyword>
<gene>
    <name evidence="3" type="ORF">ACFO3G_01125</name>
</gene>
<evidence type="ECO:0000313" key="4">
    <source>
        <dbReference type="Proteomes" id="UP001596020"/>
    </source>
</evidence>
<dbReference type="PANTHER" id="PTHR30160">
    <property type="entry name" value="TETRAACYLDISACCHARIDE 4'-KINASE-RELATED"/>
    <property type="match status" value="1"/>
</dbReference>
<sequence length="347" mass="39236">MRYLIIRLSAFGDVAMTIPVLYAVAKANPQHSFTFLTRPELTGLLLQAPDNVESMGIDIKRDERRLPGLLRYTSRLAEEKFDKVIDLHNVLRSKIIRIALRLRGVKSKHLHKPRKAWALLTAYPPLKHKMKLCSMVERYANVVRSAGLHFELPNDNIPTICIPQSDIRVVEERLGILPSERISCRIGIAPFAAHDLKTYPIDRMQILVEKLSSLDNVDIILFGAKGKEQDVLNEWAEKYPNCFSLAGKLSLPEELAIMQTLKCMVSMDSANMHFASLLGIRVVSIWCATHPYAGFLGYGQKEEDVITLDMPCSPCSTFGNKPCRRHDAACKNIDVELIYKHLVENCL</sequence>
<dbReference type="PANTHER" id="PTHR30160:SF22">
    <property type="entry name" value="LIPOPOLYSACCHARIDE CORE BIOSYNTHESIS PROTEIN"/>
    <property type="match status" value="1"/>
</dbReference>
<dbReference type="CDD" id="cd03789">
    <property type="entry name" value="GT9_LPS_heptosyltransferase"/>
    <property type="match status" value="1"/>
</dbReference>
<dbReference type="Gene3D" id="3.40.50.2000">
    <property type="entry name" value="Glycogen Phosphorylase B"/>
    <property type="match status" value="2"/>
</dbReference>
<dbReference type="Pfam" id="PF01075">
    <property type="entry name" value="Glyco_transf_9"/>
    <property type="match status" value="1"/>
</dbReference>
<evidence type="ECO:0000313" key="3">
    <source>
        <dbReference type="EMBL" id="MFC4665233.1"/>
    </source>
</evidence>
<comment type="caution">
    <text evidence="3">The sequence shown here is derived from an EMBL/GenBank/DDBJ whole genome shotgun (WGS) entry which is preliminary data.</text>
</comment>
<organism evidence="3 4">
    <name type="scientific">Falsiporphyromonas endometrii</name>
    <dbReference type="NCBI Taxonomy" id="1387297"/>
    <lineage>
        <taxon>Bacteria</taxon>
        <taxon>Pseudomonadati</taxon>
        <taxon>Bacteroidota</taxon>
        <taxon>Bacteroidia</taxon>
        <taxon>Bacteroidales</taxon>
        <taxon>Porphyromonadaceae</taxon>
        <taxon>Falsiporphyromonas</taxon>
    </lineage>
</organism>
<keyword evidence="1" id="KW-0328">Glycosyltransferase</keyword>
<dbReference type="SUPFAM" id="SSF53756">
    <property type="entry name" value="UDP-Glycosyltransferase/glycogen phosphorylase"/>
    <property type="match status" value="1"/>
</dbReference>
<reference evidence="4" key="1">
    <citation type="journal article" date="2019" name="Int. J. Syst. Evol. Microbiol.">
        <title>The Global Catalogue of Microorganisms (GCM) 10K type strain sequencing project: providing services to taxonomists for standard genome sequencing and annotation.</title>
        <authorList>
            <consortium name="The Broad Institute Genomics Platform"/>
            <consortium name="The Broad Institute Genome Sequencing Center for Infectious Disease"/>
            <person name="Wu L."/>
            <person name="Ma J."/>
        </authorList>
    </citation>
    <scope>NUCLEOTIDE SEQUENCE [LARGE SCALE GENOMIC DNA]</scope>
    <source>
        <strain evidence="4">CGMCC 4.7357</strain>
    </source>
</reference>
<protein>
    <submittedName>
        <fullName evidence="3">Glycosyltransferase family 9 protein</fullName>
    </submittedName>
</protein>